<dbReference type="Proteomes" id="UP001165269">
    <property type="component" value="Unassembled WGS sequence"/>
</dbReference>
<evidence type="ECO:0000256" key="1">
    <source>
        <dbReference type="SAM" id="Phobius"/>
    </source>
</evidence>
<dbReference type="RefSeq" id="WP_242776772.1">
    <property type="nucleotide sequence ID" value="NZ_JALDAY010000018.1"/>
</dbReference>
<keyword evidence="1" id="KW-1133">Transmembrane helix</keyword>
<comment type="caution">
    <text evidence="2">The sequence shown here is derived from an EMBL/GenBank/DDBJ whole genome shotgun (WGS) entry which is preliminary data.</text>
</comment>
<protein>
    <submittedName>
        <fullName evidence="2">Excalibur calcium-binding domain-containing protein</fullName>
    </submittedName>
</protein>
<gene>
    <name evidence="2" type="ORF">MQP27_45155</name>
</gene>
<evidence type="ECO:0000313" key="2">
    <source>
        <dbReference type="EMBL" id="MCI3278281.1"/>
    </source>
</evidence>
<evidence type="ECO:0000313" key="3">
    <source>
        <dbReference type="Proteomes" id="UP001165269"/>
    </source>
</evidence>
<dbReference type="EMBL" id="JALDAY010000018">
    <property type="protein sequence ID" value="MCI3278281.1"/>
    <property type="molecule type" value="Genomic_DNA"/>
</dbReference>
<sequence length="143" mass="14916">MIEFTVPEGTPMNIGIRALSGTAVAILLTTGPAAVAAHAKADLDCNNFTYQEDAQAVFNSLPGDPYRLDEDNDGIACEWLRHRSSTTSTASPTTAPLRGVNAGLGGSTGPAGFEVVGGVGLTVVGLGLAAGHLMLRRRRLRRR</sequence>
<feature type="transmembrane region" description="Helical" evidence="1">
    <location>
        <begin position="115"/>
        <end position="135"/>
    </location>
</feature>
<organism evidence="2 3">
    <name type="scientific">Streptomyces cylindrosporus</name>
    <dbReference type="NCBI Taxonomy" id="2927583"/>
    <lineage>
        <taxon>Bacteria</taxon>
        <taxon>Bacillati</taxon>
        <taxon>Actinomycetota</taxon>
        <taxon>Actinomycetes</taxon>
        <taxon>Kitasatosporales</taxon>
        <taxon>Streptomycetaceae</taxon>
        <taxon>Streptomyces</taxon>
    </lineage>
</organism>
<reference evidence="2" key="1">
    <citation type="submission" date="2022-03" db="EMBL/GenBank/DDBJ databases">
        <title>Streptomyces 7R015 and 7R016 isolated from Barleria lupulina in Thailand.</title>
        <authorList>
            <person name="Kanchanasin P."/>
            <person name="Phongsopitanun W."/>
            <person name="Tanasupawat S."/>
        </authorList>
    </citation>
    <scope>NUCLEOTIDE SEQUENCE</scope>
    <source>
        <strain evidence="2">7R015</strain>
    </source>
</reference>
<name>A0ABS9YQP9_9ACTN</name>
<keyword evidence="1" id="KW-0812">Transmembrane</keyword>
<accession>A0ABS9YQP9</accession>
<keyword evidence="1" id="KW-0472">Membrane</keyword>
<keyword evidence="3" id="KW-1185">Reference proteome</keyword>
<proteinExistence type="predicted"/>